<proteinExistence type="predicted"/>
<dbReference type="Gramene" id="Jr07_32050_p1">
    <property type="protein sequence ID" value="cds.Jr07_32050_p1"/>
    <property type="gene ID" value="Jr07_32050"/>
</dbReference>
<dbReference type="EMBL" id="LIHL02000007">
    <property type="protein sequence ID" value="KAF5466832.1"/>
    <property type="molecule type" value="Genomic_DNA"/>
</dbReference>
<dbReference type="CDD" id="cd01647">
    <property type="entry name" value="RT_LTR"/>
    <property type="match status" value="1"/>
</dbReference>
<dbReference type="AlphaFoldDB" id="A0A833XH35"/>
<dbReference type="CDD" id="cd00303">
    <property type="entry name" value="retropepsin_like"/>
    <property type="match status" value="1"/>
</dbReference>
<evidence type="ECO:0000256" key="1">
    <source>
        <dbReference type="ARBA" id="ARBA00022670"/>
    </source>
</evidence>
<dbReference type="GO" id="GO:0004190">
    <property type="term" value="F:aspartic-type endopeptidase activity"/>
    <property type="evidence" value="ECO:0007669"/>
    <property type="project" value="InterPro"/>
</dbReference>
<dbReference type="InterPro" id="IPR043128">
    <property type="entry name" value="Rev_trsase/Diguanyl_cyclase"/>
</dbReference>
<evidence type="ECO:0000256" key="7">
    <source>
        <dbReference type="ARBA" id="ARBA00022918"/>
    </source>
</evidence>
<dbReference type="Gene3D" id="2.40.70.10">
    <property type="entry name" value="Acid Proteases"/>
    <property type="match status" value="1"/>
</dbReference>
<dbReference type="PROSITE" id="PS00141">
    <property type="entry name" value="ASP_PROTEASE"/>
    <property type="match status" value="1"/>
</dbReference>
<dbReference type="Proteomes" id="UP000619265">
    <property type="component" value="Unassembled WGS sequence"/>
</dbReference>
<dbReference type="SUPFAM" id="SSF50630">
    <property type="entry name" value="Acid proteases"/>
    <property type="match status" value="1"/>
</dbReference>
<dbReference type="InterPro" id="IPR043502">
    <property type="entry name" value="DNA/RNA_pol_sf"/>
</dbReference>
<dbReference type="PANTHER" id="PTHR24559">
    <property type="entry name" value="TRANSPOSON TY3-I GAG-POL POLYPROTEIN"/>
    <property type="match status" value="1"/>
</dbReference>
<evidence type="ECO:0000259" key="8">
    <source>
        <dbReference type="PROSITE" id="PS50878"/>
    </source>
</evidence>
<dbReference type="Pfam" id="PF08284">
    <property type="entry name" value="RVP_2"/>
    <property type="match status" value="1"/>
</dbReference>
<dbReference type="PROSITE" id="PS50878">
    <property type="entry name" value="RT_POL"/>
    <property type="match status" value="1"/>
</dbReference>
<dbReference type="Pfam" id="PF00078">
    <property type="entry name" value="RVT_1"/>
    <property type="match status" value="1"/>
</dbReference>
<keyword evidence="5" id="KW-0255">Endonuclease</keyword>
<protein>
    <recommendedName>
        <fullName evidence="8">Reverse transcriptase domain-containing protein</fullName>
    </recommendedName>
</protein>
<keyword evidence="1" id="KW-0645">Protease</keyword>
<keyword evidence="2" id="KW-0808">Transferase</keyword>
<dbReference type="Gene3D" id="3.30.70.270">
    <property type="match status" value="1"/>
</dbReference>
<keyword evidence="3" id="KW-0548">Nucleotidyltransferase</keyword>
<evidence type="ECO:0000256" key="3">
    <source>
        <dbReference type="ARBA" id="ARBA00022695"/>
    </source>
</evidence>
<dbReference type="Gene3D" id="3.10.10.10">
    <property type="entry name" value="HIV Type 1 Reverse Transcriptase, subunit A, domain 1"/>
    <property type="match status" value="1"/>
</dbReference>
<gene>
    <name evidence="9" type="ORF">F2P56_016722</name>
</gene>
<dbReference type="Pfam" id="PF03732">
    <property type="entry name" value="Retrotrans_gag"/>
    <property type="match status" value="1"/>
</dbReference>
<keyword evidence="6" id="KW-0378">Hydrolase</keyword>
<dbReference type="InterPro" id="IPR005162">
    <property type="entry name" value="Retrotrans_gag_dom"/>
</dbReference>
<dbReference type="SUPFAM" id="SSF56672">
    <property type="entry name" value="DNA/RNA polymerases"/>
    <property type="match status" value="1"/>
</dbReference>
<sequence>MAESTRMKDLFEGLNVQQKITEDHIQNTESQFTTIGVEMLAMRRQMETMLKQFSGMAADLHSVKATLSGYVASNSQQNQNLENQNSQLVPHNTDIQPRPIRLDFPVFHGDNPHGWLFKVNHFFTYHNTLPQHKLRLVSLHMEGKALVWFQDLEESGTINSWEAFVKALVIRFGPTTYDDPMEQLAKLSQKGSVDDYKTEFEALSNRLRGLSEIYKLSCFLSGLKDDIRLSVKMFKPTDLLAAYGLAKMQEEKNFLQKKPPYRNSPYQTATQNHQPPYLKPAHQSQTIDSHLNYPKAIVPVHKISPNEMRERRSKGLCYSCDSKWSPGHKCASPKLYLIEEIEENYEVVDLDTKKENDQITEEINSAPPEITLHAIIGSLNPKTMRVVGRIGIQPVTILIDSGSTHNFLDPSLMSKLSLHVLTNDKVRVKVANGDQVQSEGRIKNVPMIIQDMKFSVDMYLLVLAGCDVVLGVQWLQGLGSILWNFHTLSMQFNYQDTVVILKGLRGSTLMEEGPVNRATALEKKGVLLQLIEQVSQAQTLAHIPKLIQHLLDLYPDIFALPSSLPPTRSQDHSITLLPGTQPISVRPYRYPYFQNDEIEKIIKELLESGVIRPSQSPYSSPVLLVRKADGTWRLCVDYRALNHVTVKDKYPIPVVEELMDELHGAKVFSKLDLRSGYHQIRVKTEDIPKTAFRTHEGHYEFLVMPFGLTNAPSTFQSLMNQVFKPYLRKFILVFFDDILIYSKDEETHLHHLQLAFDILRDNQLYAKL</sequence>
<accession>A0A833XH35</accession>
<evidence type="ECO:0000256" key="2">
    <source>
        <dbReference type="ARBA" id="ARBA00022679"/>
    </source>
</evidence>
<feature type="domain" description="Reverse transcriptase" evidence="8">
    <location>
        <begin position="606"/>
        <end position="768"/>
    </location>
</feature>
<evidence type="ECO:0000313" key="10">
    <source>
        <dbReference type="Proteomes" id="UP000619265"/>
    </source>
</evidence>
<dbReference type="InterPro" id="IPR000477">
    <property type="entry name" value="RT_dom"/>
</dbReference>
<dbReference type="InterPro" id="IPR053134">
    <property type="entry name" value="RNA-dir_DNA_polymerase"/>
</dbReference>
<dbReference type="GO" id="GO:0006508">
    <property type="term" value="P:proteolysis"/>
    <property type="evidence" value="ECO:0007669"/>
    <property type="project" value="UniProtKB-KW"/>
</dbReference>
<reference evidence="9" key="2">
    <citation type="submission" date="2020-03" db="EMBL/GenBank/DDBJ databases">
        <title>Walnut 2.0.</title>
        <authorList>
            <person name="Marrano A."/>
            <person name="Britton M."/>
            <person name="Zimin A.V."/>
            <person name="Zaini P.A."/>
            <person name="Workman R."/>
            <person name="Puiu D."/>
            <person name="Bianco L."/>
            <person name="Allen B.J."/>
            <person name="Troggio M."/>
            <person name="Leslie C.A."/>
            <person name="Timp W."/>
            <person name="Dendekar A."/>
            <person name="Salzberg S.L."/>
            <person name="Neale D.B."/>
        </authorList>
    </citation>
    <scope>NUCLEOTIDE SEQUENCE</scope>
    <source>
        <tissue evidence="9">Leaves</tissue>
    </source>
</reference>
<feature type="non-terminal residue" evidence="9">
    <location>
        <position position="768"/>
    </location>
</feature>
<evidence type="ECO:0000256" key="6">
    <source>
        <dbReference type="ARBA" id="ARBA00022801"/>
    </source>
</evidence>
<dbReference type="GO" id="GO:0004519">
    <property type="term" value="F:endonuclease activity"/>
    <property type="evidence" value="ECO:0007669"/>
    <property type="project" value="UniProtKB-KW"/>
</dbReference>
<dbReference type="FunFam" id="3.10.10.10:FF:000007">
    <property type="entry name" value="Retrovirus-related Pol polyprotein from transposon 17.6-like Protein"/>
    <property type="match status" value="1"/>
</dbReference>
<evidence type="ECO:0000313" key="9">
    <source>
        <dbReference type="EMBL" id="KAF5466832.1"/>
    </source>
</evidence>
<reference evidence="9" key="1">
    <citation type="submission" date="2015-10" db="EMBL/GenBank/DDBJ databases">
        <authorList>
            <person name="Martinez-Garcia P.J."/>
            <person name="Crepeau M.W."/>
            <person name="Puiu D."/>
            <person name="Gonzalez-Ibeas D."/>
            <person name="Whalen J."/>
            <person name="Stevens K."/>
            <person name="Paul R."/>
            <person name="Butterfield T."/>
            <person name="Britton M."/>
            <person name="Reagan R."/>
            <person name="Chakraborty S."/>
            <person name="Walawage S.L."/>
            <person name="Vasquez-Gross H.A."/>
            <person name="Cardeno C."/>
            <person name="Famula R."/>
            <person name="Pratt K."/>
            <person name="Kuruganti S."/>
            <person name="Aradhya M.K."/>
            <person name="Leslie C.A."/>
            <person name="Dandekar A.M."/>
            <person name="Salzberg S.L."/>
            <person name="Wegrzyn J.L."/>
            <person name="Langley C.H."/>
            <person name="Neale D.B."/>
        </authorList>
    </citation>
    <scope>NUCLEOTIDE SEQUENCE</scope>
    <source>
        <tissue evidence="9">Leaves</tissue>
    </source>
</reference>
<dbReference type="GO" id="GO:0003964">
    <property type="term" value="F:RNA-directed DNA polymerase activity"/>
    <property type="evidence" value="ECO:0007669"/>
    <property type="project" value="UniProtKB-KW"/>
</dbReference>
<dbReference type="PANTHER" id="PTHR24559:SF448">
    <property type="entry name" value="RNA-DIRECTED DNA POLYMERASE"/>
    <property type="match status" value="1"/>
</dbReference>
<dbReference type="InterPro" id="IPR001969">
    <property type="entry name" value="Aspartic_peptidase_AS"/>
</dbReference>
<evidence type="ECO:0000256" key="4">
    <source>
        <dbReference type="ARBA" id="ARBA00022722"/>
    </source>
</evidence>
<organism evidence="9 10">
    <name type="scientific">Juglans regia</name>
    <name type="common">English walnut</name>
    <dbReference type="NCBI Taxonomy" id="51240"/>
    <lineage>
        <taxon>Eukaryota</taxon>
        <taxon>Viridiplantae</taxon>
        <taxon>Streptophyta</taxon>
        <taxon>Embryophyta</taxon>
        <taxon>Tracheophyta</taxon>
        <taxon>Spermatophyta</taxon>
        <taxon>Magnoliopsida</taxon>
        <taxon>eudicotyledons</taxon>
        <taxon>Gunneridae</taxon>
        <taxon>Pentapetalae</taxon>
        <taxon>rosids</taxon>
        <taxon>fabids</taxon>
        <taxon>Fagales</taxon>
        <taxon>Juglandaceae</taxon>
        <taxon>Juglans</taxon>
    </lineage>
</organism>
<comment type="caution">
    <text evidence="9">The sequence shown here is derived from an EMBL/GenBank/DDBJ whole genome shotgun (WGS) entry which is preliminary data.</text>
</comment>
<name>A0A833XH35_JUGRE</name>
<evidence type="ECO:0000256" key="5">
    <source>
        <dbReference type="ARBA" id="ARBA00022759"/>
    </source>
</evidence>
<dbReference type="InterPro" id="IPR021109">
    <property type="entry name" value="Peptidase_aspartic_dom_sf"/>
</dbReference>
<keyword evidence="4" id="KW-0540">Nuclease</keyword>
<keyword evidence="7" id="KW-0695">RNA-directed DNA polymerase</keyword>